<keyword evidence="8" id="KW-1185">Reference proteome</keyword>
<dbReference type="InterPro" id="IPR002543">
    <property type="entry name" value="FtsK_dom"/>
</dbReference>
<dbReference type="RefSeq" id="WP_345478113.1">
    <property type="nucleotide sequence ID" value="NZ_BAABLW010000007.1"/>
</dbReference>
<dbReference type="CDD" id="cd01127">
    <property type="entry name" value="TrwB_TraG_TraD_VirD4"/>
    <property type="match status" value="1"/>
</dbReference>
<organism evidence="7 8">
    <name type="scientific">Nesterenkonia rhizosphaerae</name>
    <dbReference type="NCBI Taxonomy" id="1348272"/>
    <lineage>
        <taxon>Bacteria</taxon>
        <taxon>Bacillati</taxon>
        <taxon>Actinomycetota</taxon>
        <taxon>Actinomycetes</taxon>
        <taxon>Micrococcales</taxon>
        <taxon>Micrococcaceae</taxon>
        <taxon>Nesterenkonia</taxon>
    </lineage>
</organism>
<dbReference type="SUPFAM" id="SSF52540">
    <property type="entry name" value="P-loop containing nucleoside triphosphate hydrolases"/>
    <property type="match status" value="1"/>
</dbReference>
<feature type="binding site" evidence="3">
    <location>
        <begin position="804"/>
        <end position="811"/>
    </location>
    <ligand>
        <name>ATP</name>
        <dbReference type="ChEBI" id="CHEBI:30616"/>
    </ligand>
</feature>
<feature type="transmembrane region" description="Helical" evidence="5">
    <location>
        <begin position="128"/>
        <end position="150"/>
    </location>
</feature>
<accession>A0ABP9G0N7</accession>
<gene>
    <name evidence="7" type="ORF">GCM10025790_22630</name>
</gene>
<evidence type="ECO:0000256" key="5">
    <source>
        <dbReference type="SAM" id="Phobius"/>
    </source>
</evidence>
<dbReference type="EMBL" id="BAABLW010000007">
    <property type="protein sequence ID" value="GAA4924833.1"/>
    <property type="molecule type" value="Genomic_DNA"/>
</dbReference>
<protein>
    <recommendedName>
        <fullName evidence="6">FtsK domain-containing protein</fullName>
    </recommendedName>
</protein>
<evidence type="ECO:0000256" key="1">
    <source>
        <dbReference type="ARBA" id="ARBA00022741"/>
    </source>
</evidence>
<dbReference type="PANTHER" id="PTHR22683">
    <property type="entry name" value="SPORULATION PROTEIN RELATED"/>
    <property type="match status" value="1"/>
</dbReference>
<dbReference type="Proteomes" id="UP001500368">
    <property type="component" value="Unassembled WGS sequence"/>
</dbReference>
<name>A0ABP9G0N7_9MICC</name>
<dbReference type="InterPro" id="IPR050206">
    <property type="entry name" value="FtsK/SpoIIIE/SftA"/>
</dbReference>
<evidence type="ECO:0000256" key="3">
    <source>
        <dbReference type="PROSITE-ProRule" id="PRU00289"/>
    </source>
</evidence>
<evidence type="ECO:0000256" key="2">
    <source>
        <dbReference type="ARBA" id="ARBA00022840"/>
    </source>
</evidence>
<dbReference type="InterPro" id="IPR003593">
    <property type="entry name" value="AAA+_ATPase"/>
</dbReference>
<feature type="transmembrane region" description="Helical" evidence="5">
    <location>
        <begin position="20"/>
        <end position="42"/>
    </location>
</feature>
<feature type="region of interest" description="Disordered" evidence="4">
    <location>
        <begin position="1043"/>
        <end position="1069"/>
    </location>
</feature>
<comment type="caution">
    <text evidence="7">The sequence shown here is derived from an EMBL/GenBank/DDBJ whole genome shotgun (WGS) entry which is preliminary data.</text>
</comment>
<evidence type="ECO:0000256" key="4">
    <source>
        <dbReference type="SAM" id="MobiDB-lite"/>
    </source>
</evidence>
<reference evidence="8" key="1">
    <citation type="journal article" date="2019" name="Int. J. Syst. Evol. Microbiol.">
        <title>The Global Catalogue of Microorganisms (GCM) 10K type strain sequencing project: providing services to taxonomists for standard genome sequencing and annotation.</title>
        <authorList>
            <consortium name="The Broad Institute Genomics Platform"/>
            <consortium name="The Broad Institute Genome Sequencing Center for Infectious Disease"/>
            <person name="Wu L."/>
            <person name="Ma J."/>
        </authorList>
    </citation>
    <scope>NUCLEOTIDE SEQUENCE [LARGE SCALE GENOMIC DNA]</scope>
    <source>
        <strain evidence="8">JCM 19129</strain>
    </source>
</reference>
<keyword evidence="1 3" id="KW-0547">Nucleotide-binding</keyword>
<keyword evidence="5" id="KW-1133">Transmembrane helix</keyword>
<keyword evidence="5" id="KW-0472">Membrane</keyword>
<feature type="compositionally biased region" description="Basic and acidic residues" evidence="4">
    <location>
        <begin position="1053"/>
        <end position="1067"/>
    </location>
</feature>
<keyword evidence="2 3" id="KW-0067">ATP-binding</keyword>
<evidence type="ECO:0000313" key="8">
    <source>
        <dbReference type="Proteomes" id="UP001500368"/>
    </source>
</evidence>
<dbReference type="InterPro" id="IPR027417">
    <property type="entry name" value="P-loop_NTPase"/>
</dbReference>
<keyword evidence="5" id="KW-0812">Transmembrane</keyword>
<feature type="transmembrane region" description="Helical" evidence="5">
    <location>
        <begin position="92"/>
        <end position="108"/>
    </location>
</feature>
<sequence length="1100" mass="120519">MAAAQPRDVGVPLITIGAGLGIGGLMFGLPGMVLLWLALLLAGIQHPQPQFRASERDLPETAAAQAKHKFYRTLAASLVFPTRGWLPGWPPLYAFFAALLAGVAMWHWPQGHVAMVAEPIDEASEATLWPLFSLLNGLSTVVIIWALVWARRCTLDLSDICPGTRVSDAVKKAKRAPHAIIAPGALGAVLGLFLAPAAYPYTNVPGILVSLLALVTGAMLGTYPAARQQALGKWRQVLNARRDWDERFRSMKKDPAPRLTDIEELGDPENPVIVHDLSCTSARENAESFFLKEDQMVAALGGAADAAIAPVNRLDSQGNPMPGTVDLMRFSVIELPAPDQVPSIADSSTSDEIVEAQLRALFAWITTALMQRCMMTDWTVITTGERRVIAVDFTGDASAVKSQAPATAERLGVDAVVDQRANGRKGQLYIGDFENAEYADDSPVDATAIQQFADEDMWNERFSEMLRKDTAAPTPQWRVASQEELPGGVVIHELPFVMRKGFTVEDDFFPHESKLATAMDQAHFVSLSGYQQPGGAPGERYKQAFVVRWSDQPVPTDPKRLPPNRSAACRWVLQHIVNQAFFHAKLPRPELVSATPLTIPRSMQHLWSADFKLHGGITLAEVRKKERHLRSAIGTEFLQIDKHEAGLTIIFGADPDNPTTLLQTKARKRLDALKWERVFADSGITPESGLLPRLLDSQPVADNDKINVLTFSLRGTGLALEAFTARRPKLSANSGMGFVLPQPAASGKPDQIELVVSEQDPMPFPALPDYAAIDSSEALPFAVDIYGRVIEYDPSETPHALIAGTSGGGKSVLLQFLMYGALIRGWEVYIADPSKGGADFYFTEDHIAGMTGDVYEAAGMMRHVYAEVTRRKGLITQYKVSKLSELPGDVRPPRAIIFLDEFTSLMMQEKPPEKTDDPEASAEREEIVRINAEKQTIGFLAGKIAREARSAEVTLVLATQKLTAKTLDAIPGSSDLRSNLGRGLLGSATLGDRQSALRNPYDAPDLGDSIPPGRGLWEPVTSPISQAIQSWYDPRGQGGLREELNRRVSPWPEEERPDWRAQVRQYDDSPAVQVIDDTDDVEPMTQELGELEIDDWDFAD</sequence>
<dbReference type="Gene3D" id="3.40.50.300">
    <property type="entry name" value="P-loop containing nucleotide triphosphate hydrolases"/>
    <property type="match status" value="1"/>
</dbReference>
<dbReference type="PROSITE" id="PS50901">
    <property type="entry name" value="FTSK"/>
    <property type="match status" value="1"/>
</dbReference>
<proteinExistence type="predicted"/>
<feature type="domain" description="FtsK" evidence="6">
    <location>
        <begin position="787"/>
        <end position="995"/>
    </location>
</feature>
<evidence type="ECO:0000313" key="7">
    <source>
        <dbReference type="EMBL" id="GAA4924833.1"/>
    </source>
</evidence>
<dbReference type="Pfam" id="PF01580">
    <property type="entry name" value="FtsK_SpoIIIE"/>
    <property type="match status" value="1"/>
</dbReference>
<dbReference type="SMART" id="SM00382">
    <property type="entry name" value="AAA"/>
    <property type="match status" value="1"/>
</dbReference>
<feature type="region of interest" description="Disordered" evidence="4">
    <location>
        <begin position="995"/>
        <end position="1016"/>
    </location>
</feature>
<feature type="transmembrane region" description="Helical" evidence="5">
    <location>
        <begin position="180"/>
        <end position="201"/>
    </location>
</feature>
<evidence type="ECO:0000259" key="6">
    <source>
        <dbReference type="PROSITE" id="PS50901"/>
    </source>
</evidence>
<dbReference type="PANTHER" id="PTHR22683:SF41">
    <property type="entry name" value="DNA TRANSLOCASE FTSK"/>
    <property type="match status" value="1"/>
</dbReference>